<dbReference type="InterPro" id="IPR022893">
    <property type="entry name" value="Shikimate_DH_fam"/>
</dbReference>
<proteinExistence type="inferred from homology"/>
<dbReference type="InterPro" id="IPR046346">
    <property type="entry name" value="Aminoacid_DH-like_N_sf"/>
</dbReference>
<feature type="domain" description="Shikimate dehydrogenase substrate binding N-terminal" evidence="10">
    <location>
        <begin position="12"/>
        <end position="94"/>
    </location>
</feature>
<dbReference type="EC" id="1.1.1.25" evidence="2 8"/>
<accession>A0ABV9QQ48</accession>
<feature type="binding site" evidence="8">
    <location>
        <position position="221"/>
    </location>
    <ligand>
        <name>shikimate</name>
        <dbReference type="ChEBI" id="CHEBI:36208"/>
    </ligand>
</feature>
<comment type="caution">
    <text evidence="12">The sequence shown here is derived from an EMBL/GenBank/DDBJ whole genome shotgun (WGS) entry which is preliminary data.</text>
</comment>
<feature type="binding site" evidence="8">
    <location>
        <position position="67"/>
    </location>
    <ligand>
        <name>shikimate</name>
        <dbReference type="ChEBI" id="CHEBI:36208"/>
    </ligand>
</feature>
<keyword evidence="6 8" id="KW-0057">Aromatic amino acid biosynthesis</keyword>
<feature type="binding site" evidence="8">
    <location>
        <position position="83"/>
    </location>
    <ligand>
        <name>NADP(+)</name>
        <dbReference type="ChEBI" id="CHEBI:58349"/>
    </ligand>
</feature>
<keyword evidence="4 8" id="KW-0521">NADP</keyword>
<organism evidence="12 13">
    <name type="scientific">Dokdonella ginsengisoli</name>
    <dbReference type="NCBI Taxonomy" id="363846"/>
    <lineage>
        <taxon>Bacteria</taxon>
        <taxon>Pseudomonadati</taxon>
        <taxon>Pseudomonadota</taxon>
        <taxon>Gammaproteobacteria</taxon>
        <taxon>Lysobacterales</taxon>
        <taxon>Rhodanobacteraceae</taxon>
        <taxon>Dokdonella</taxon>
    </lineage>
</organism>
<feature type="binding site" evidence="8">
    <location>
        <begin position="156"/>
        <end position="161"/>
    </location>
    <ligand>
        <name>NADP(+)</name>
        <dbReference type="ChEBI" id="CHEBI:58349"/>
    </ligand>
</feature>
<dbReference type="RefSeq" id="WP_380018814.1">
    <property type="nucleotide sequence ID" value="NZ_JBHSHD010000002.1"/>
</dbReference>
<protein>
    <recommendedName>
        <fullName evidence="2 8">Shikimate dehydrogenase (NADP(+))</fullName>
        <shortName evidence="8">SDH</shortName>
        <ecNumber evidence="2 8">1.1.1.25</ecNumber>
    </recommendedName>
</protein>
<dbReference type="Pfam" id="PF08501">
    <property type="entry name" value="Shikimate_dh_N"/>
    <property type="match status" value="1"/>
</dbReference>
<feature type="binding site" evidence="8">
    <location>
        <position position="250"/>
    </location>
    <ligand>
        <name>shikimate</name>
        <dbReference type="ChEBI" id="CHEBI:36208"/>
    </ligand>
</feature>
<comment type="pathway">
    <text evidence="1 8">Metabolic intermediate biosynthesis; chorismate biosynthesis; chorismate from D-erythrose 4-phosphate and phosphoenolpyruvate: step 4/7.</text>
</comment>
<feature type="domain" description="SDH C-terminal" evidence="11">
    <location>
        <begin position="243"/>
        <end position="273"/>
    </location>
</feature>
<evidence type="ECO:0000313" key="13">
    <source>
        <dbReference type="Proteomes" id="UP001595886"/>
    </source>
</evidence>
<evidence type="ECO:0000259" key="9">
    <source>
        <dbReference type="Pfam" id="PF01488"/>
    </source>
</evidence>
<feature type="binding site" evidence="8">
    <location>
        <begin position="132"/>
        <end position="136"/>
    </location>
    <ligand>
        <name>NADP(+)</name>
        <dbReference type="ChEBI" id="CHEBI:58349"/>
    </ligand>
</feature>
<comment type="subunit">
    <text evidence="8">Homodimer.</text>
</comment>
<evidence type="ECO:0000259" key="10">
    <source>
        <dbReference type="Pfam" id="PF08501"/>
    </source>
</evidence>
<evidence type="ECO:0000256" key="6">
    <source>
        <dbReference type="ARBA" id="ARBA00023141"/>
    </source>
</evidence>
<dbReference type="InterPro" id="IPR041121">
    <property type="entry name" value="SDH_C"/>
</dbReference>
<keyword evidence="3 8" id="KW-0028">Amino-acid biosynthesis</keyword>
<dbReference type="PANTHER" id="PTHR21089">
    <property type="entry name" value="SHIKIMATE DEHYDROGENASE"/>
    <property type="match status" value="1"/>
</dbReference>
<feature type="binding site" evidence="8">
    <location>
        <position position="92"/>
    </location>
    <ligand>
        <name>shikimate</name>
        <dbReference type="ChEBI" id="CHEBI:36208"/>
    </ligand>
</feature>
<evidence type="ECO:0000256" key="1">
    <source>
        <dbReference type="ARBA" id="ARBA00004871"/>
    </source>
</evidence>
<dbReference type="Pfam" id="PF01488">
    <property type="entry name" value="Shikimate_DH"/>
    <property type="match status" value="1"/>
</dbReference>
<evidence type="ECO:0000256" key="4">
    <source>
        <dbReference type="ARBA" id="ARBA00022857"/>
    </source>
</evidence>
<dbReference type="Gene3D" id="3.40.50.10860">
    <property type="entry name" value="Leucine Dehydrogenase, chain A, domain 1"/>
    <property type="match status" value="1"/>
</dbReference>
<dbReference type="NCBIfam" id="TIGR00507">
    <property type="entry name" value="aroE"/>
    <property type="match status" value="1"/>
</dbReference>
<dbReference type="NCBIfam" id="NF001310">
    <property type="entry name" value="PRK00258.1-2"/>
    <property type="match status" value="1"/>
</dbReference>
<gene>
    <name evidence="8 12" type="primary">aroE</name>
    <name evidence="12" type="ORF">ACFO6Q_02005</name>
</gene>
<evidence type="ECO:0000259" key="11">
    <source>
        <dbReference type="Pfam" id="PF18317"/>
    </source>
</evidence>
<evidence type="ECO:0000256" key="2">
    <source>
        <dbReference type="ARBA" id="ARBA00012962"/>
    </source>
</evidence>
<keyword evidence="5 8" id="KW-0560">Oxidoreductase</keyword>
<dbReference type="HAMAP" id="MF_00222">
    <property type="entry name" value="Shikimate_DH_AroE"/>
    <property type="match status" value="1"/>
</dbReference>
<evidence type="ECO:0000313" key="12">
    <source>
        <dbReference type="EMBL" id="MFC4819077.1"/>
    </source>
</evidence>
<dbReference type="SUPFAM" id="SSF53223">
    <property type="entry name" value="Aminoacid dehydrogenase-like, N-terminal domain"/>
    <property type="match status" value="1"/>
</dbReference>
<keyword evidence="13" id="KW-1185">Reference proteome</keyword>
<dbReference type="InterPro" id="IPR006151">
    <property type="entry name" value="Shikm_DH/Glu-tRNA_Rdtase"/>
</dbReference>
<evidence type="ECO:0000256" key="7">
    <source>
        <dbReference type="ARBA" id="ARBA00049442"/>
    </source>
</evidence>
<evidence type="ECO:0000256" key="5">
    <source>
        <dbReference type="ARBA" id="ARBA00023002"/>
    </source>
</evidence>
<comment type="similarity">
    <text evidence="8">Belongs to the shikimate dehydrogenase family.</text>
</comment>
<reference evidence="13" key="1">
    <citation type="journal article" date="2019" name="Int. J. Syst. Evol. Microbiol.">
        <title>The Global Catalogue of Microorganisms (GCM) 10K type strain sequencing project: providing services to taxonomists for standard genome sequencing and annotation.</title>
        <authorList>
            <consortium name="The Broad Institute Genomics Platform"/>
            <consortium name="The Broad Institute Genome Sequencing Center for Infectious Disease"/>
            <person name="Wu L."/>
            <person name="Ma J."/>
        </authorList>
    </citation>
    <scope>NUCLEOTIDE SEQUENCE [LARGE SCALE GENOMIC DNA]</scope>
    <source>
        <strain evidence="13">CCUG 30340</strain>
    </source>
</reference>
<evidence type="ECO:0000256" key="8">
    <source>
        <dbReference type="HAMAP-Rule" id="MF_00222"/>
    </source>
</evidence>
<evidence type="ECO:0000256" key="3">
    <source>
        <dbReference type="ARBA" id="ARBA00022605"/>
    </source>
</evidence>
<dbReference type="InterPro" id="IPR011342">
    <property type="entry name" value="Shikimate_DH"/>
</dbReference>
<feature type="binding site" evidence="8">
    <location>
        <position position="243"/>
    </location>
    <ligand>
        <name>NADP(+)</name>
        <dbReference type="ChEBI" id="CHEBI:58349"/>
    </ligand>
</feature>
<dbReference type="InterPro" id="IPR036291">
    <property type="entry name" value="NAD(P)-bd_dom_sf"/>
</dbReference>
<dbReference type="Proteomes" id="UP001595886">
    <property type="component" value="Unassembled WGS sequence"/>
</dbReference>
<dbReference type="GO" id="GO:0004764">
    <property type="term" value="F:shikimate 3-dehydrogenase (NADP+) activity"/>
    <property type="evidence" value="ECO:0007669"/>
    <property type="project" value="UniProtKB-EC"/>
</dbReference>
<dbReference type="PANTHER" id="PTHR21089:SF1">
    <property type="entry name" value="BIFUNCTIONAL 3-DEHYDROQUINATE DEHYDRATASE_SHIKIMATE DEHYDROGENASE, CHLOROPLASTIC"/>
    <property type="match status" value="1"/>
</dbReference>
<dbReference type="SUPFAM" id="SSF51735">
    <property type="entry name" value="NAD(P)-binding Rossmann-fold domains"/>
    <property type="match status" value="1"/>
</dbReference>
<dbReference type="InterPro" id="IPR013708">
    <property type="entry name" value="Shikimate_DH-bd_N"/>
</dbReference>
<feature type="binding site" evidence="8">
    <location>
        <position position="219"/>
    </location>
    <ligand>
        <name>NADP(+)</name>
        <dbReference type="ChEBI" id="CHEBI:58349"/>
    </ligand>
</feature>
<sequence>MPAPSAAARYAVFGQPIAHSLSPRIHAAFGARLGIAIDYRAIEAGAGEFPARLAAFARDGGRGANVTLPLKQDALALCAALSDRARRAGSVNTLIRAGESWHGDSTDGAGLLRDLRDRHGFEPRDRRVLLLGAGGAARAAAFAFADAGARELVIANRTHARAAGLAQAIGAVASATALDALEALGRFDLVVNASAAGHAGASTALPRTLLDAHTLCYDLSYGKAAQPFLDAAREAGARRVSDGLGMLVEQAAESFAAWHGERPDTEPVHAALREG</sequence>
<feature type="binding site" evidence="8">
    <location>
        <begin position="20"/>
        <end position="22"/>
    </location>
    <ligand>
        <name>shikimate</name>
        <dbReference type="ChEBI" id="CHEBI:36208"/>
    </ligand>
</feature>
<feature type="binding site" evidence="8">
    <location>
        <position position="107"/>
    </location>
    <ligand>
        <name>shikimate</name>
        <dbReference type="ChEBI" id="CHEBI:36208"/>
    </ligand>
</feature>
<feature type="active site" description="Proton acceptor" evidence="8">
    <location>
        <position position="71"/>
    </location>
</feature>
<comment type="catalytic activity">
    <reaction evidence="7 8">
        <text>shikimate + NADP(+) = 3-dehydroshikimate + NADPH + H(+)</text>
        <dbReference type="Rhea" id="RHEA:17737"/>
        <dbReference type="ChEBI" id="CHEBI:15378"/>
        <dbReference type="ChEBI" id="CHEBI:16630"/>
        <dbReference type="ChEBI" id="CHEBI:36208"/>
        <dbReference type="ChEBI" id="CHEBI:57783"/>
        <dbReference type="ChEBI" id="CHEBI:58349"/>
        <dbReference type="EC" id="1.1.1.25"/>
    </reaction>
</comment>
<dbReference type="EMBL" id="JBHSHD010000002">
    <property type="protein sequence ID" value="MFC4819077.1"/>
    <property type="molecule type" value="Genomic_DNA"/>
</dbReference>
<name>A0ABV9QQ48_9GAMM</name>
<feature type="domain" description="Quinate/shikimate 5-dehydrogenase/glutamyl-tRNA reductase" evidence="9">
    <location>
        <begin position="124"/>
        <end position="198"/>
    </location>
</feature>
<comment type="function">
    <text evidence="8">Involved in the biosynthesis of the chorismate, which leads to the biosynthesis of aromatic amino acids. Catalyzes the reversible NADPH linked reduction of 3-dehydroshikimate (DHSA) to yield shikimate (SA).</text>
</comment>
<dbReference type="Pfam" id="PF18317">
    <property type="entry name" value="SDH_C"/>
    <property type="match status" value="1"/>
</dbReference>
<dbReference type="Gene3D" id="3.40.50.720">
    <property type="entry name" value="NAD(P)-binding Rossmann-like Domain"/>
    <property type="match status" value="1"/>
</dbReference>